<feature type="chain" id="PRO_5024350471" description="Outer membrane beta-barrel protein" evidence="2">
    <location>
        <begin position="26"/>
        <end position="490"/>
    </location>
</feature>
<reference evidence="3 4" key="1">
    <citation type="submission" date="2019-09" db="EMBL/GenBank/DDBJ databases">
        <title>Genome sequence of Roseospira marina, one of the more divergent members of the non-sulfur purple photosynthetic bacterial family, the Rhodospirillaceae.</title>
        <authorList>
            <person name="Meyer T."/>
            <person name="Kyndt J."/>
        </authorList>
    </citation>
    <scope>NUCLEOTIDE SEQUENCE [LARGE SCALE GENOMIC DNA]</scope>
    <source>
        <strain evidence="3 4">DSM 15113</strain>
    </source>
</reference>
<evidence type="ECO:0000256" key="1">
    <source>
        <dbReference type="SAM" id="MobiDB-lite"/>
    </source>
</evidence>
<name>A0A5M6ID75_9PROT</name>
<feature type="region of interest" description="Disordered" evidence="1">
    <location>
        <begin position="173"/>
        <end position="202"/>
    </location>
</feature>
<accession>A0A5M6ID75</accession>
<comment type="caution">
    <text evidence="3">The sequence shown here is derived from an EMBL/GenBank/DDBJ whole genome shotgun (WGS) entry which is preliminary data.</text>
</comment>
<protein>
    <recommendedName>
        <fullName evidence="5">Outer membrane beta-barrel protein</fullName>
    </recommendedName>
</protein>
<organism evidence="3 4">
    <name type="scientific">Roseospira marina</name>
    <dbReference type="NCBI Taxonomy" id="140057"/>
    <lineage>
        <taxon>Bacteria</taxon>
        <taxon>Pseudomonadati</taxon>
        <taxon>Pseudomonadota</taxon>
        <taxon>Alphaproteobacteria</taxon>
        <taxon>Rhodospirillales</taxon>
        <taxon>Rhodospirillaceae</taxon>
        <taxon>Roseospira</taxon>
    </lineage>
</organism>
<feature type="signal peptide" evidence="2">
    <location>
        <begin position="1"/>
        <end position="25"/>
    </location>
</feature>
<evidence type="ECO:0000256" key="2">
    <source>
        <dbReference type="SAM" id="SignalP"/>
    </source>
</evidence>
<dbReference type="OrthoDB" id="7344031at2"/>
<evidence type="ECO:0000313" key="4">
    <source>
        <dbReference type="Proteomes" id="UP000324065"/>
    </source>
</evidence>
<keyword evidence="2" id="KW-0732">Signal</keyword>
<evidence type="ECO:0008006" key="5">
    <source>
        <dbReference type="Google" id="ProtNLM"/>
    </source>
</evidence>
<dbReference type="Proteomes" id="UP000324065">
    <property type="component" value="Unassembled WGS sequence"/>
</dbReference>
<proteinExistence type="predicted"/>
<dbReference type="AlphaFoldDB" id="A0A5M6ID75"/>
<feature type="region of interest" description="Disordered" evidence="1">
    <location>
        <begin position="331"/>
        <end position="362"/>
    </location>
</feature>
<dbReference type="RefSeq" id="WP_150061706.1">
    <property type="nucleotide sequence ID" value="NZ_JACHII010000007.1"/>
</dbReference>
<keyword evidence="4" id="KW-1185">Reference proteome</keyword>
<feature type="compositionally biased region" description="Basic and acidic residues" evidence="1">
    <location>
        <begin position="335"/>
        <end position="347"/>
    </location>
</feature>
<dbReference type="EMBL" id="VWPJ01000005">
    <property type="protein sequence ID" value="KAA5606183.1"/>
    <property type="molecule type" value="Genomic_DNA"/>
</dbReference>
<sequence>MKRSLTAAGVGLLGAAVVAVSPAWSVDLTLDQAVETQVIATDNVDLEPDEDKDGAIINRVDYNTAFSAVWRRMNVTLDAGLGVETENGRDPTIDQDIRAAGALDFIPTLLGVEANASSRRVLIDDTAPQTEGRANSDDNTETVNTVEISPYARYVFVDDIEALARFRHRETLKTDTSDSDGDDGSRGSGGSDREREMQQTLTVDTRSQLRWVGFQGEFDHRKNTQFGGDSRNDGAGDFEETTAGLTTRVPVTRWFTAIGQVGYGWVEAKSEEDLTGIFWNAGGVFEGAHGTLSMTYGRRYGDQWIEGDMTYAITPRLRVQAAISRALETSMGRASRLEGEERTRGEDSVLPQTSRTSGDNDDGVSLAYTGQFGVVGNYRRNTYSLTGAYTNREYVSGTDEGEDETSVSLTGGWNRTLNREWTSSLTLRSQHASGSDTDESLTLSARGRLTYLLTDSASLFGGASHAHRFSDDPEDEYTENTVFIGGRLAF</sequence>
<evidence type="ECO:0000313" key="3">
    <source>
        <dbReference type="EMBL" id="KAA5606183.1"/>
    </source>
</evidence>
<gene>
    <name evidence="3" type="ORF">F1188_07085</name>
</gene>